<evidence type="ECO:0000313" key="2">
    <source>
        <dbReference type="Proteomes" id="UP001057402"/>
    </source>
</evidence>
<evidence type="ECO:0000313" key="1">
    <source>
        <dbReference type="EMBL" id="KAI4376389.1"/>
    </source>
</evidence>
<comment type="caution">
    <text evidence="1">The sequence shown here is derived from an EMBL/GenBank/DDBJ whole genome shotgun (WGS) entry which is preliminary data.</text>
</comment>
<accession>A0ACB9RBY4</accession>
<name>A0ACB9RBY4_9MYRT</name>
<sequence>MSDDANRAAFLEVQARVIETTAKLKQVQNQMRAEETDKKRAYLTLEELRSLPDNTNTYKSVGRTFILEPKLVPVNEQERKLKDSEAAISSLQTSEEYVEKQLTDVEINLRELLQQDPGLAHQLVAMSYCVFPFCTFISLSHVCVVKFGAKASATQ</sequence>
<dbReference type="Proteomes" id="UP001057402">
    <property type="component" value="Chromosome 4"/>
</dbReference>
<dbReference type="EMBL" id="CM042883">
    <property type="protein sequence ID" value="KAI4376389.1"/>
    <property type="molecule type" value="Genomic_DNA"/>
</dbReference>
<keyword evidence="2" id="KW-1185">Reference proteome</keyword>
<proteinExistence type="predicted"/>
<organism evidence="1 2">
    <name type="scientific">Melastoma candidum</name>
    <dbReference type="NCBI Taxonomy" id="119954"/>
    <lineage>
        <taxon>Eukaryota</taxon>
        <taxon>Viridiplantae</taxon>
        <taxon>Streptophyta</taxon>
        <taxon>Embryophyta</taxon>
        <taxon>Tracheophyta</taxon>
        <taxon>Spermatophyta</taxon>
        <taxon>Magnoliopsida</taxon>
        <taxon>eudicotyledons</taxon>
        <taxon>Gunneridae</taxon>
        <taxon>Pentapetalae</taxon>
        <taxon>rosids</taxon>
        <taxon>malvids</taxon>
        <taxon>Myrtales</taxon>
        <taxon>Melastomataceae</taxon>
        <taxon>Melastomatoideae</taxon>
        <taxon>Melastomateae</taxon>
        <taxon>Melastoma</taxon>
    </lineage>
</organism>
<reference evidence="2" key="1">
    <citation type="journal article" date="2023" name="Front. Plant Sci.">
        <title>Chromosomal-level genome assembly of Melastoma candidum provides insights into trichome evolution.</title>
        <authorList>
            <person name="Zhong Y."/>
            <person name="Wu W."/>
            <person name="Sun C."/>
            <person name="Zou P."/>
            <person name="Liu Y."/>
            <person name="Dai S."/>
            <person name="Zhou R."/>
        </authorList>
    </citation>
    <scope>NUCLEOTIDE SEQUENCE [LARGE SCALE GENOMIC DNA]</scope>
</reference>
<protein>
    <submittedName>
        <fullName evidence="1">Uncharacterized protein</fullName>
    </submittedName>
</protein>
<gene>
    <name evidence="1" type="ORF">MLD38_014158</name>
</gene>